<dbReference type="STRING" id="1314776.A0A166GE47"/>
<dbReference type="PRINTS" id="PR00385">
    <property type="entry name" value="P450"/>
</dbReference>
<dbReference type="Proteomes" id="UP000076798">
    <property type="component" value="Unassembled WGS sequence"/>
</dbReference>
<dbReference type="OrthoDB" id="1055148at2759"/>
<feature type="binding site" description="axial binding residue" evidence="9">
    <location>
        <position position="339"/>
    </location>
    <ligand>
        <name>heme</name>
        <dbReference type="ChEBI" id="CHEBI:30413"/>
    </ligand>
    <ligandPart>
        <name>Fe</name>
        <dbReference type="ChEBI" id="CHEBI:18248"/>
    </ligandPart>
</feature>
<comment type="pathway">
    <text evidence="2">Secondary metabolite biosynthesis.</text>
</comment>
<evidence type="ECO:0000256" key="4">
    <source>
        <dbReference type="ARBA" id="ARBA00022617"/>
    </source>
</evidence>
<keyword evidence="6 10" id="KW-0560">Oxidoreductase</keyword>
<proteinExistence type="inferred from homology"/>
<dbReference type="GO" id="GO:0020037">
    <property type="term" value="F:heme binding"/>
    <property type="evidence" value="ECO:0007669"/>
    <property type="project" value="InterPro"/>
</dbReference>
<dbReference type="PRINTS" id="PR00463">
    <property type="entry name" value="EP450I"/>
</dbReference>
<dbReference type="InterPro" id="IPR050364">
    <property type="entry name" value="Cytochrome_P450_fung"/>
</dbReference>
<dbReference type="GO" id="GO:0016705">
    <property type="term" value="F:oxidoreductase activity, acting on paired donors, with incorporation or reduction of molecular oxygen"/>
    <property type="evidence" value="ECO:0007669"/>
    <property type="project" value="InterPro"/>
</dbReference>
<dbReference type="Gene3D" id="1.10.630.10">
    <property type="entry name" value="Cytochrome P450"/>
    <property type="match status" value="1"/>
</dbReference>
<dbReference type="InterPro" id="IPR036396">
    <property type="entry name" value="Cyt_P450_sf"/>
</dbReference>
<evidence type="ECO:0000256" key="1">
    <source>
        <dbReference type="ARBA" id="ARBA00001971"/>
    </source>
</evidence>
<dbReference type="Pfam" id="PF00067">
    <property type="entry name" value="p450"/>
    <property type="match status" value="1"/>
</dbReference>
<evidence type="ECO:0000313" key="11">
    <source>
        <dbReference type="EMBL" id="KZT41592.1"/>
    </source>
</evidence>
<dbReference type="GO" id="GO:0005506">
    <property type="term" value="F:iron ion binding"/>
    <property type="evidence" value="ECO:0007669"/>
    <property type="project" value="InterPro"/>
</dbReference>
<dbReference type="EMBL" id="KV428020">
    <property type="protein sequence ID" value="KZT41592.1"/>
    <property type="molecule type" value="Genomic_DNA"/>
</dbReference>
<evidence type="ECO:0000256" key="7">
    <source>
        <dbReference type="ARBA" id="ARBA00023004"/>
    </source>
</evidence>
<keyword evidence="5 9" id="KW-0479">Metal-binding</keyword>
<gene>
    <name evidence="11" type="ORF">SISSUDRAFT_1126359</name>
</gene>
<evidence type="ECO:0000313" key="12">
    <source>
        <dbReference type="Proteomes" id="UP000076798"/>
    </source>
</evidence>
<accession>A0A166GE47</accession>
<comment type="similarity">
    <text evidence="3 10">Belongs to the cytochrome P450 family.</text>
</comment>
<organism evidence="11 12">
    <name type="scientific">Sistotremastrum suecicum HHB10207 ss-3</name>
    <dbReference type="NCBI Taxonomy" id="1314776"/>
    <lineage>
        <taxon>Eukaryota</taxon>
        <taxon>Fungi</taxon>
        <taxon>Dikarya</taxon>
        <taxon>Basidiomycota</taxon>
        <taxon>Agaricomycotina</taxon>
        <taxon>Agaricomycetes</taxon>
        <taxon>Sistotremastrales</taxon>
        <taxon>Sistotremastraceae</taxon>
        <taxon>Sistotremastrum</taxon>
    </lineage>
</organism>
<dbReference type="PANTHER" id="PTHR46300:SF7">
    <property type="entry name" value="P450, PUTATIVE (EUROFUNG)-RELATED"/>
    <property type="match status" value="1"/>
</dbReference>
<keyword evidence="8 10" id="KW-0503">Monooxygenase</keyword>
<reference evidence="11 12" key="1">
    <citation type="journal article" date="2016" name="Mol. Biol. Evol.">
        <title>Comparative Genomics of Early-Diverging Mushroom-Forming Fungi Provides Insights into the Origins of Lignocellulose Decay Capabilities.</title>
        <authorList>
            <person name="Nagy L.G."/>
            <person name="Riley R."/>
            <person name="Tritt A."/>
            <person name="Adam C."/>
            <person name="Daum C."/>
            <person name="Floudas D."/>
            <person name="Sun H."/>
            <person name="Yadav J.S."/>
            <person name="Pangilinan J."/>
            <person name="Larsson K.H."/>
            <person name="Matsuura K."/>
            <person name="Barry K."/>
            <person name="Labutti K."/>
            <person name="Kuo R."/>
            <person name="Ohm R.A."/>
            <person name="Bhattacharya S.S."/>
            <person name="Shirouzu T."/>
            <person name="Yoshinaga Y."/>
            <person name="Martin F.M."/>
            <person name="Grigoriev I.V."/>
            <person name="Hibbett D.S."/>
        </authorList>
    </citation>
    <scope>NUCLEOTIDE SEQUENCE [LARGE SCALE GENOMIC DNA]</scope>
    <source>
        <strain evidence="11 12">HHB10207 ss-3</strain>
    </source>
</reference>
<dbReference type="GO" id="GO:0004497">
    <property type="term" value="F:monooxygenase activity"/>
    <property type="evidence" value="ECO:0007669"/>
    <property type="project" value="UniProtKB-KW"/>
</dbReference>
<dbReference type="InterPro" id="IPR001128">
    <property type="entry name" value="Cyt_P450"/>
</dbReference>
<dbReference type="AlphaFoldDB" id="A0A166GE47"/>
<dbReference type="InterPro" id="IPR017972">
    <property type="entry name" value="Cyt_P450_CS"/>
</dbReference>
<evidence type="ECO:0000256" key="3">
    <source>
        <dbReference type="ARBA" id="ARBA00010617"/>
    </source>
</evidence>
<protein>
    <submittedName>
        <fullName evidence="11">Cytochrome P450</fullName>
    </submittedName>
</protein>
<dbReference type="PANTHER" id="PTHR46300">
    <property type="entry name" value="P450, PUTATIVE (EUROFUNG)-RELATED-RELATED"/>
    <property type="match status" value="1"/>
</dbReference>
<evidence type="ECO:0000256" key="6">
    <source>
        <dbReference type="ARBA" id="ARBA00023002"/>
    </source>
</evidence>
<evidence type="ECO:0000256" key="10">
    <source>
        <dbReference type="RuleBase" id="RU000461"/>
    </source>
</evidence>
<evidence type="ECO:0000256" key="5">
    <source>
        <dbReference type="ARBA" id="ARBA00022723"/>
    </source>
</evidence>
<keyword evidence="7 9" id="KW-0408">Iron</keyword>
<comment type="cofactor">
    <cofactor evidence="1 9">
        <name>heme</name>
        <dbReference type="ChEBI" id="CHEBI:30413"/>
    </cofactor>
</comment>
<dbReference type="CDD" id="cd11065">
    <property type="entry name" value="CYP64-like"/>
    <property type="match status" value="1"/>
</dbReference>
<evidence type="ECO:0000256" key="8">
    <source>
        <dbReference type="ARBA" id="ARBA00023033"/>
    </source>
</evidence>
<dbReference type="SUPFAM" id="SSF48264">
    <property type="entry name" value="Cytochrome P450"/>
    <property type="match status" value="1"/>
</dbReference>
<evidence type="ECO:0000256" key="2">
    <source>
        <dbReference type="ARBA" id="ARBA00005179"/>
    </source>
</evidence>
<dbReference type="InterPro" id="IPR002401">
    <property type="entry name" value="Cyt_P450_E_grp-I"/>
</dbReference>
<keyword evidence="4 9" id="KW-0349">Heme</keyword>
<dbReference type="PROSITE" id="PS00086">
    <property type="entry name" value="CYTOCHROME_P450"/>
    <property type="match status" value="1"/>
</dbReference>
<keyword evidence="12" id="KW-1185">Reference proteome</keyword>
<evidence type="ECO:0000256" key="9">
    <source>
        <dbReference type="PIRSR" id="PIRSR602401-1"/>
    </source>
</evidence>
<sequence length="410" mass="45457">MNYSGGFDGLLFASPYGESVVTQRKLMSQYFGAGPVRSYNDLLTKNARLLARWLLDNPSGFLHNSRLAATASIVDLMFGEEVSPTNLTWLKRLNDVMRGLAASPPIGTHPVDIFPSLSIFPGWILGRTLNKAMSEMKEATKSINQGPYETVKAEVKAGIFRPSMVSSIIQAHLQPDGTVMNEKYISRMTASALTAGADTTASTVDSFFLAMTLARRVQKKAQEHIDALTQGERLPNMEDVESLPYIQAIVRETLRWRPAVPSGLTHSLTQDDEYDGMFMPAGTMVIANIWNMSMDSAYYPQPSEYNPDRFIENKDGQIRLKREIQNPEDFVFGFGRRICPGRHFAMKSIYISVATILAVFDISSPLDDAGDPIPPDTEYGGGLIGHPKPFQCIFTPRSESLLNLLSQQSQ</sequence>
<name>A0A166GE47_9AGAM</name>